<name>A0ABX6IE33_9ACTN</name>
<evidence type="ECO:0008006" key="3">
    <source>
        <dbReference type="Google" id="ProtNLM"/>
    </source>
</evidence>
<accession>A0ABX6IE33</accession>
<organism evidence="1 2">
    <name type="scientific">Gordonia pseudamarae</name>
    <dbReference type="NCBI Taxonomy" id="2831662"/>
    <lineage>
        <taxon>Bacteria</taxon>
        <taxon>Bacillati</taxon>
        <taxon>Actinomycetota</taxon>
        <taxon>Actinomycetes</taxon>
        <taxon>Mycobacteriales</taxon>
        <taxon>Gordoniaceae</taxon>
        <taxon>Gordonia</taxon>
    </lineage>
</organism>
<sequence>MSRLGPADATYEFLRRALGWSVVLQVVWVFDEAIPAEAIVSMNTWLSRGRLHRRLVAAGIPGARPRWVPADGPPEPVFDHVPVGPSQIESWAGSEMAAVDLDAAAGRCWRLRSAPTDSGGTVLSLCALHLVADGRTLVRAAGEAMSHTAPPAPADLGGDLVSEVKDAAAQVCAGFAGVAAAGVGALVGLAGTRTADTVATRPARSPSADRAPRARPLWATASVPAAEWDSVARRHGGTPNSLYIAVVTGLLRSGGYAPLGDPIKVGVPVDVRAAGDDSSNATAGVSMMLTDDPTPGGSLTAIRGVCKDAFLSLAGRRAEPGDLTALVWLLPSTWLIGAVSAGNGMPDAMVSNLGDIDERAVRLGSATARRTAFRGIAQGVDPALPYRFGDGVQAWLLRGHDEVTFCVAGFDESVFGDGRLRRLLAQELADWQLTHDIW</sequence>
<dbReference type="Proteomes" id="UP001059836">
    <property type="component" value="Chromosome"/>
</dbReference>
<evidence type="ECO:0000313" key="2">
    <source>
        <dbReference type="Proteomes" id="UP001059836"/>
    </source>
</evidence>
<gene>
    <name evidence="1" type="ORF">GII31_03435</name>
</gene>
<dbReference type="EMBL" id="CP045809">
    <property type="protein sequence ID" value="QHN34095.1"/>
    <property type="molecule type" value="Genomic_DNA"/>
</dbReference>
<proteinExistence type="predicted"/>
<reference evidence="1" key="1">
    <citation type="journal article" date="2021" name="Nat. Microbiol.">
        <title>Cocultivation of an ultrasmall environmental parasitic bacterium with lytic ability against bacteria associated with wastewater foams.</title>
        <authorList>
            <person name="Batinovic S."/>
            <person name="Rose J.J.A."/>
            <person name="Ratcliffe J."/>
            <person name="Seviour R.J."/>
            <person name="Petrovski S."/>
        </authorList>
    </citation>
    <scope>NUCLEOTIDE SEQUENCE</scope>
    <source>
        <strain evidence="1">CON9</strain>
    </source>
</reference>
<protein>
    <recommendedName>
        <fullName evidence="3">Condensation domain-containing protein</fullName>
    </recommendedName>
</protein>
<keyword evidence="2" id="KW-1185">Reference proteome</keyword>
<evidence type="ECO:0000313" key="1">
    <source>
        <dbReference type="EMBL" id="QHN34095.1"/>
    </source>
</evidence>
<dbReference type="RefSeq" id="WP_213246837.1">
    <property type="nucleotide sequence ID" value="NZ_CP045806.1"/>
</dbReference>